<sequence length="72" mass="7944">MPQDAECALVYLDMSKFSNIPPTATTFPQLHSRNKTSEEILLKAICPPFPVVVCSEMSNLNKHLSIPNATRG</sequence>
<keyword evidence="2" id="KW-1185">Reference proteome</keyword>
<name>A0AAV4RRX2_CAEEX</name>
<dbReference type="EMBL" id="BPLR01008182">
    <property type="protein sequence ID" value="GIY22683.1"/>
    <property type="molecule type" value="Genomic_DNA"/>
</dbReference>
<gene>
    <name evidence="1" type="ORF">CEXT_573781</name>
</gene>
<protein>
    <submittedName>
        <fullName evidence="1">Uncharacterized protein</fullName>
    </submittedName>
</protein>
<proteinExistence type="predicted"/>
<evidence type="ECO:0000313" key="1">
    <source>
        <dbReference type="EMBL" id="GIY22683.1"/>
    </source>
</evidence>
<organism evidence="1 2">
    <name type="scientific">Caerostris extrusa</name>
    <name type="common">Bark spider</name>
    <name type="synonym">Caerostris bankana</name>
    <dbReference type="NCBI Taxonomy" id="172846"/>
    <lineage>
        <taxon>Eukaryota</taxon>
        <taxon>Metazoa</taxon>
        <taxon>Ecdysozoa</taxon>
        <taxon>Arthropoda</taxon>
        <taxon>Chelicerata</taxon>
        <taxon>Arachnida</taxon>
        <taxon>Araneae</taxon>
        <taxon>Araneomorphae</taxon>
        <taxon>Entelegynae</taxon>
        <taxon>Araneoidea</taxon>
        <taxon>Araneidae</taxon>
        <taxon>Caerostris</taxon>
    </lineage>
</organism>
<comment type="caution">
    <text evidence="1">The sequence shown here is derived from an EMBL/GenBank/DDBJ whole genome shotgun (WGS) entry which is preliminary data.</text>
</comment>
<dbReference type="Proteomes" id="UP001054945">
    <property type="component" value="Unassembled WGS sequence"/>
</dbReference>
<accession>A0AAV4RRX2</accession>
<evidence type="ECO:0000313" key="2">
    <source>
        <dbReference type="Proteomes" id="UP001054945"/>
    </source>
</evidence>
<dbReference type="AlphaFoldDB" id="A0AAV4RRX2"/>
<reference evidence="1 2" key="1">
    <citation type="submission" date="2021-06" db="EMBL/GenBank/DDBJ databases">
        <title>Caerostris extrusa draft genome.</title>
        <authorList>
            <person name="Kono N."/>
            <person name="Arakawa K."/>
        </authorList>
    </citation>
    <scope>NUCLEOTIDE SEQUENCE [LARGE SCALE GENOMIC DNA]</scope>
</reference>